<name>A0A448WT56_9PLAT</name>
<dbReference type="SUPFAM" id="SSF47473">
    <property type="entry name" value="EF-hand"/>
    <property type="match status" value="1"/>
</dbReference>
<reference evidence="2" key="1">
    <citation type="submission" date="2018-11" db="EMBL/GenBank/DDBJ databases">
        <authorList>
            <consortium name="Pathogen Informatics"/>
        </authorList>
    </citation>
    <scope>NUCLEOTIDE SEQUENCE</scope>
</reference>
<evidence type="ECO:0000313" key="3">
    <source>
        <dbReference type="Proteomes" id="UP000784294"/>
    </source>
</evidence>
<protein>
    <recommendedName>
        <fullName evidence="1">EF-hand domain-containing protein</fullName>
    </recommendedName>
</protein>
<accession>A0A448WT56</accession>
<dbReference type="GO" id="GO:0005509">
    <property type="term" value="F:calcium ion binding"/>
    <property type="evidence" value="ECO:0007669"/>
    <property type="project" value="InterPro"/>
</dbReference>
<proteinExistence type="predicted"/>
<dbReference type="AlphaFoldDB" id="A0A448WT56"/>
<organism evidence="2 3">
    <name type="scientific">Protopolystoma xenopodis</name>
    <dbReference type="NCBI Taxonomy" id="117903"/>
    <lineage>
        <taxon>Eukaryota</taxon>
        <taxon>Metazoa</taxon>
        <taxon>Spiralia</taxon>
        <taxon>Lophotrochozoa</taxon>
        <taxon>Platyhelminthes</taxon>
        <taxon>Monogenea</taxon>
        <taxon>Polyopisthocotylea</taxon>
        <taxon>Polystomatidea</taxon>
        <taxon>Polystomatidae</taxon>
        <taxon>Protopolystoma</taxon>
    </lineage>
</organism>
<dbReference type="PROSITE" id="PS50222">
    <property type="entry name" value="EF_HAND_2"/>
    <property type="match status" value="1"/>
</dbReference>
<dbReference type="InterPro" id="IPR011992">
    <property type="entry name" value="EF-hand-dom_pair"/>
</dbReference>
<evidence type="ECO:0000313" key="2">
    <source>
        <dbReference type="EMBL" id="VEL19580.1"/>
    </source>
</evidence>
<dbReference type="InterPro" id="IPR002048">
    <property type="entry name" value="EF_hand_dom"/>
</dbReference>
<dbReference type="Proteomes" id="UP000784294">
    <property type="component" value="Unassembled WGS sequence"/>
</dbReference>
<feature type="domain" description="EF-hand" evidence="1">
    <location>
        <begin position="25"/>
        <end position="48"/>
    </location>
</feature>
<dbReference type="EMBL" id="CAAALY010042212">
    <property type="protein sequence ID" value="VEL19580.1"/>
    <property type="molecule type" value="Genomic_DNA"/>
</dbReference>
<gene>
    <name evidence="2" type="ORF">PXEA_LOCUS13020</name>
</gene>
<sequence>MSNSENTASTSANSRLWPRIDVDDKFRKDLRQAFELFDKNGDGYVSTDAAVVTKRYPTLILPCFAESPWHSGQVHDFCADFAILAKANWKELCTHEPNVELWLP</sequence>
<comment type="caution">
    <text evidence="2">The sequence shown here is derived from an EMBL/GenBank/DDBJ whole genome shotgun (WGS) entry which is preliminary data.</text>
</comment>
<dbReference type="Gene3D" id="1.10.238.10">
    <property type="entry name" value="EF-hand"/>
    <property type="match status" value="1"/>
</dbReference>
<evidence type="ECO:0000259" key="1">
    <source>
        <dbReference type="PROSITE" id="PS50222"/>
    </source>
</evidence>
<keyword evidence="3" id="KW-1185">Reference proteome</keyword>